<keyword evidence="1" id="KW-1133">Transmembrane helix</keyword>
<evidence type="ECO:0000313" key="3">
    <source>
        <dbReference type="Proteomes" id="UP000828390"/>
    </source>
</evidence>
<feature type="transmembrane region" description="Helical" evidence="1">
    <location>
        <begin position="16"/>
        <end position="40"/>
    </location>
</feature>
<sequence>MAYTCFECGKGLCYKLLTTFCGICIALGWGCDFAMIAFTARLDLHALHARLQYLRWLLPEGVPHHSRLLLQPGLRSLWWLPLQD</sequence>
<dbReference type="Proteomes" id="UP000828390">
    <property type="component" value="Unassembled WGS sequence"/>
</dbReference>
<reference evidence="2" key="1">
    <citation type="journal article" date="2019" name="bioRxiv">
        <title>The Genome of the Zebra Mussel, Dreissena polymorpha: A Resource for Invasive Species Research.</title>
        <authorList>
            <person name="McCartney M.A."/>
            <person name="Auch B."/>
            <person name="Kono T."/>
            <person name="Mallez S."/>
            <person name="Zhang Y."/>
            <person name="Obille A."/>
            <person name="Becker A."/>
            <person name="Abrahante J.E."/>
            <person name="Garbe J."/>
            <person name="Badalamenti J.P."/>
            <person name="Herman A."/>
            <person name="Mangelson H."/>
            <person name="Liachko I."/>
            <person name="Sullivan S."/>
            <person name="Sone E.D."/>
            <person name="Koren S."/>
            <person name="Silverstein K.A.T."/>
            <person name="Beckman K.B."/>
            <person name="Gohl D.M."/>
        </authorList>
    </citation>
    <scope>NUCLEOTIDE SEQUENCE</scope>
    <source>
        <strain evidence="2">Duluth1</strain>
        <tissue evidence="2">Whole animal</tissue>
    </source>
</reference>
<proteinExistence type="predicted"/>
<keyword evidence="1" id="KW-0812">Transmembrane</keyword>
<dbReference type="EMBL" id="JAIWYP010000001">
    <property type="protein sequence ID" value="KAH3892475.1"/>
    <property type="molecule type" value="Genomic_DNA"/>
</dbReference>
<accession>A0A9D4NBJ0</accession>
<evidence type="ECO:0000313" key="2">
    <source>
        <dbReference type="EMBL" id="KAH3892475.1"/>
    </source>
</evidence>
<evidence type="ECO:0000256" key="1">
    <source>
        <dbReference type="SAM" id="Phobius"/>
    </source>
</evidence>
<reference evidence="2" key="2">
    <citation type="submission" date="2020-11" db="EMBL/GenBank/DDBJ databases">
        <authorList>
            <person name="McCartney M.A."/>
            <person name="Auch B."/>
            <person name="Kono T."/>
            <person name="Mallez S."/>
            <person name="Becker A."/>
            <person name="Gohl D.M."/>
            <person name="Silverstein K.A.T."/>
            <person name="Koren S."/>
            <person name="Bechman K.B."/>
            <person name="Herman A."/>
            <person name="Abrahante J.E."/>
            <person name="Garbe J."/>
        </authorList>
    </citation>
    <scope>NUCLEOTIDE SEQUENCE</scope>
    <source>
        <strain evidence="2">Duluth1</strain>
        <tissue evidence="2">Whole animal</tissue>
    </source>
</reference>
<organism evidence="2 3">
    <name type="scientific">Dreissena polymorpha</name>
    <name type="common">Zebra mussel</name>
    <name type="synonym">Mytilus polymorpha</name>
    <dbReference type="NCBI Taxonomy" id="45954"/>
    <lineage>
        <taxon>Eukaryota</taxon>
        <taxon>Metazoa</taxon>
        <taxon>Spiralia</taxon>
        <taxon>Lophotrochozoa</taxon>
        <taxon>Mollusca</taxon>
        <taxon>Bivalvia</taxon>
        <taxon>Autobranchia</taxon>
        <taxon>Heteroconchia</taxon>
        <taxon>Euheterodonta</taxon>
        <taxon>Imparidentia</taxon>
        <taxon>Neoheterodontei</taxon>
        <taxon>Myida</taxon>
        <taxon>Dreissenoidea</taxon>
        <taxon>Dreissenidae</taxon>
        <taxon>Dreissena</taxon>
    </lineage>
</organism>
<gene>
    <name evidence="2" type="ORF">DPMN_016593</name>
</gene>
<name>A0A9D4NBJ0_DREPO</name>
<dbReference type="AlphaFoldDB" id="A0A9D4NBJ0"/>
<keyword evidence="1" id="KW-0472">Membrane</keyword>
<protein>
    <submittedName>
        <fullName evidence="2">Uncharacterized protein</fullName>
    </submittedName>
</protein>
<keyword evidence="3" id="KW-1185">Reference proteome</keyword>
<comment type="caution">
    <text evidence="2">The sequence shown here is derived from an EMBL/GenBank/DDBJ whole genome shotgun (WGS) entry which is preliminary data.</text>
</comment>